<dbReference type="AlphaFoldDB" id="A0A2U2HLY8"/>
<dbReference type="Gene3D" id="3.40.630.30">
    <property type="match status" value="1"/>
</dbReference>
<dbReference type="CDD" id="cd04301">
    <property type="entry name" value="NAT_SF"/>
    <property type="match status" value="1"/>
</dbReference>
<sequence length="179" mass="18904">MSQPQPPLVIRVLAADEAPIYREVRLRALANAPDMFCSTLASEQARPPVAWAERLAAAGTSGHDYPLVAELAGAAVGQVWAKRDADDPAVVNIFQMWVAPEGRGRGVAAALLREAINWARSKNALSVQLSVTCGGSAAARLYLREGFHDVGPATPRAGTPLFEQAMRLVLAGAAPSRPA</sequence>
<dbReference type="InterPro" id="IPR016181">
    <property type="entry name" value="Acyl_CoA_acyltransferase"/>
</dbReference>
<protein>
    <submittedName>
        <fullName evidence="3">N-acetyltransferase</fullName>
    </submittedName>
</protein>
<dbReference type="PROSITE" id="PS51186">
    <property type="entry name" value="GNAT"/>
    <property type="match status" value="1"/>
</dbReference>
<evidence type="ECO:0000313" key="4">
    <source>
        <dbReference type="Proteomes" id="UP000241421"/>
    </source>
</evidence>
<dbReference type="OrthoDB" id="9796129at2"/>
<comment type="caution">
    <text evidence="3">The sequence shown here is derived from an EMBL/GenBank/DDBJ whole genome shotgun (WGS) entry which is preliminary data.</text>
</comment>
<dbReference type="Pfam" id="PF00583">
    <property type="entry name" value="Acetyltransf_1"/>
    <property type="match status" value="1"/>
</dbReference>
<dbReference type="RefSeq" id="WP_106757480.1">
    <property type="nucleotide sequence ID" value="NZ_PXWF02000182.1"/>
</dbReference>
<dbReference type="Proteomes" id="UP000241421">
    <property type="component" value="Unassembled WGS sequence"/>
</dbReference>
<accession>A0A2U2HLY8</accession>
<feature type="domain" description="N-acetyltransferase" evidence="2">
    <location>
        <begin position="19"/>
        <end position="171"/>
    </location>
</feature>
<dbReference type="EMBL" id="PXWF02000182">
    <property type="protein sequence ID" value="PWF48517.1"/>
    <property type="molecule type" value="Genomic_DNA"/>
</dbReference>
<organism evidence="3 4">
    <name type="scientific">Massilia glaciei</name>
    <dbReference type="NCBI Taxonomy" id="1524097"/>
    <lineage>
        <taxon>Bacteria</taxon>
        <taxon>Pseudomonadati</taxon>
        <taxon>Pseudomonadota</taxon>
        <taxon>Betaproteobacteria</taxon>
        <taxon>Burkholderiales</taxon>
        <taxon>Oxalobacteraceae</taxon>
        <taxon>Telluria group</taxon>
        <taxon>Massilia</taxon>
    </lineage>
</organism>
<keyword evidence="4" id="KW-1185">Reference proteome</keyword>
<dbReference type="InterPro" id="IPR050769">
    <property type="entry name" value="NAT_camello-type"/>
</dbReference>
<evidence type="ECO:0000313" key="3">
    <source>
        <dbReference type="EMBL" id="PWF48517.1"/>
    </source>
</evidence>
<evidence type="ECO:0000256" key="1">
    <source>
        <dbReference type="ARBA" id="ARBA00022679"/>
    </source>
</evidence>
<dbReference type="InterPro" id="IPR000182">
    <property type="entry name" value="GNAT_dom"/>
</dbReference>
<proteinExistence type="predicted"/>
<dbReference type="PANTHER" id="PTHR13947">
    <property type="entry name" value="GNAT FAMILY N-ACETYLTRANSFERASE"/>
    <property type="match status" value="1"/>
</dbReference>
<dbReference type="SUPFAM" id="SSF55729">
    <property type="entry name" value="Acyl-CoA N-acyltransferases (Nat)"/>
    <property type="match status" value="1"/>
</dbReference>
<gene>
    <name evidence="3" type="ORF">C7C56_011165</name>
</gene>
<dbReference type="GO" id="GO:0008080">
    <property type="term" value="F:N-acetyltransferase activity"/>
    <property type="evidence" value="ECO:0007669"/>
    <property type="project" value="InterPro"/>
</dbReference>
<reference evidence="3 4" key="1">
    <citation type="submission" date="2018-04" db="EMBL/GenBank/DDBJ databases">
        <title>Massilia violaceinigra sp. nov., a novel purple-pigmented bacterium isolated from Tianshan glacier, Xinjiang, China.</title>
        <authorList>
            <person name="Wang H."/>
        </authorList>
    </citation>
    <scope>NUCLEOTIDE SEQUENCE [LARGE SCALE GENOMIC DNA]</scope>
    <source>
        <strain evidence="3 4">B448-2</strain>
    </source>
</reference>
<evidence type="ECO:0000259" key="2">
    <source>
        <dbReference type="PROSITE" id="PS51186"/>
    </source>
</evidence>
<name>A0A2U2HLY8_9BURK</name>
<keyword evidence="1 3" id="KW-0808">Transferase</keyword>
<dbReference type="PANTHER" id="PTHR13947:SF37">
    <property type="entry name" value="LD18367P"/>
    <property type="match status" value="1"/>
</dbReference>